<keyword evidence="9" id="KW-1185">Reference proteome</keyword>
<comment type="caution">
    <text evidence="8">The sequence shown here is derived from an EMBL/GenBank/DDBJ whole genome shotgun (WGS) entry which is preliminary data.</text>
</comment>
<dbReference type="AlphaFoldDB" id="A0A8S1J064"/>
<reference evidence="8" key="1">
    <citation type="submission" date="2020-12" db="EMBL/GenBank/DDBJ databases">
        <authorList>
            <person name="Iha C."/>
        </authorList>
    </citation>
    <scope>NUCLEOTIDE SEQUENCE</scope>
</reference>
<feature type="region of interest" description="Disordered" evidence="6">
    <location>
        <begin position="229"/>
        <end position="248"/>
    </location>
</feature>
<dbReference type="GO" id="GO:0003700">
    <property type="term" value="F:DNA-binding transcription factor activity"/>
    <property type="evidence" value="ECO:0007669"/>
    <property type="project" value="InterPro"/>
</dbReference>
<dbReference type="InterPro" id="IPR004827">
    <property type="entry name" value="bZIP"/>
</dbReference>
<proteinExistence type="predicted"/>
<keyword evidence="2" id="KW-0805">Transcription regulation</keyword>
<dbReference type="PROSITE" id="PS00036">
    <property type="entry name" value="BZIP_BASIC"/>
    <property type="match status" value="1"/>
</dbReference>
<name>A0A8S1J064_9CHLO</name>
<evidence type="ECO:0000256" key="5">
    <source>
        <dbReference type="ARBA" id="ARBA00023242"/>
    </source>
</evidence>
<dbReference type="PROSITE" id="PS50217">
    <property type="entry name" value="BZIP"/>
    <property type="match status" value="1"/>
</dbReference>
<evidence type="ECO:0000256" key="4">
    <source>
        <dbReference type="ARBA" id="ARBA00023163"/>
    </source>
</evidence>
<dbReference type="Proteomes" id="UP000708148">
    <property type="component" value="Unassembled WGS sequence"/>
</dbReference>
<comment type="subcellular location">
    <subcellularLocation>
        <location evidence="1">Nucleus</location>
    </subcellularLocation>
</comment>
<feature type="region of interest" description="Disordered" evidence="6">
    <location>
        <begin position="260"/>
        <end position="279"/>
    </location>
</feature>
<protein>
    <recommendedName>
        <fullName evidence="7">BZIP domain-containing protein</fullName>
    </recommendedName>
</protein>
<dbReference type="InterPro" id="IPR046347">
    <property type="entry name" value="bZIP_sf"/>
</dbReference>
<dbReference type="EMBL" id="CAJHUC010001024">
    <property type="protein sequence ID" value="CAD7699461.1"/>
    <property type="molecule type" value="Genomic_DNA"/>
</dbReference>
<dbReference type="PANTHER" id="PTHR46408:SF10">
    <property type="entry name" value="BASIC LEUCINE ZIPPER 63"/>
    <property type="match status" value="1"/>
</dbReference>
<keyword evidence="4" id="KW-0804">Transcription</keyword>
<evidence type="ECO:0000313" key="9">
    <source>
        <dbReference type="Proteomes" id="UP000708148"/>
    </source>
</evidence>
<feature type="compositionally biased region" description="Polar residues" evidence="6">
    <location>
        <begin position="357"/>
        <end position="370"/>
    </location>
</feature>
<gene>
    <name evidence="8" type="ORF">OSTQU699_LOCUS4820</name>
</gene>
<evidence type="ECO:0000256" key="2">
    <source>
        <dbReference type="ARBA" id="ARBA00023015"/>
    </source>
</evidence>
<dbReference type="OrthoDB" id="551672at2759"/>
<feature type="region of interest" description="Disordered" evidence="6">
    <location>
        <begin position="353"/>
        <end position="410"/>
    </location>
</feature>
<organism evidence="8 9">
    <name type="scientific">Ostreobium quekettii</name>
    <dbReference type="NCBI Taxonomy" id="121088"/>
    <lineage>
        <taxon>Eukaryota</taxon>
        <taxon>Viridiplantae</taxon>
        <taxon>Chlorophyta</taxon>
        <taxon>core chlorophytes</taxon>
        <taxon>Ulvophyceae</taxon>
        <taxon>TCBD clade</taxon>
        <taxon>Bryopsidales</taxon>
        <taxon>Ostreobineae</taxon>
        <taxon>Ostreobiaceae</taxon>
        <taxon>Ostreobium</taxon>
    </lineage>
</organism>
<feature type="compositionally biased region" description="Basic and acidic residues" evidence="6">
    <location>
        <begin position="130"/>
        <end position="139"/>
    </location>
</feature>
<feature type="domain" description="BZIP" evidence="7">
    <location>
        <begin position="254"/>
        <end position="309"/>
    </location>
</feature>
<accession>A0A8S1J064</accession>
<dbReference type="InterPro" id="IPR045314">
    <property type="entry name" value="bZIP_plant_GBF1"/>
</dbReference>
<keyword evidence="3" id="KW-0238">DNA-binding</keyword>
<dbReference type="GO" id="GO:0003677">
    <property type="term" value="F:DNA binding"/>
    <property type="evidence" value="ECO:0007669"/>
    <property type="project" value="UniProtKB-KW"/>
</dbReference>
<feature type="compositionally biased region" description="Polar residues" evidence="6">
    <location>
        <begin position="100"/>
        <end position="109"/>
    </location>
</feature>
<evidence type="ECO:0000256" key="1">
    <source>
        <dbReference type="ARBA" id="ARBA00004123"/>
    </source>
</evidence>
<sequence length="410" mass="43910">MAGGNGGLGMTGVGDVLDLPPLEDIAPLTSHEDYDAGPCLGHLRVPSGVDLGQEDGMLVKSPSYPCLWTFDVKGDPYASHILEPGTEEPDELRLADQPSDDLSFQSIPSSPRFGGGSSMDGLESSPGDTPRADGVEDAPRGGLFPGGRPAHGSGSSAEFMCLLNLPGDPNAPEQPKADGAIPVDGGALGGRRPLAADAVPKWEVDADNGRAMGPVELAGGLRGEYGRRAPARGVNRGRSLDGCQEVDPELPPEEAKRVRRMLSNRESARRSRHRKQAHLQDLENQVSQLATEKEQLEEQLDEMEDSMRRASDQNGCLRRRVASLKGKLLKFAAAMRGEGPMPSAQDLEEDDVLDSLGSPTQTDYNGSYQDGSYPVAGSRHDATGMLKMRRHRARGSRSSVLERNSKRNCL</sequence>
<dbReference type="SUPFAM" id="SSF57959">
    <property type="entry name" value="Leucine zipper domain"/>
    <property type="match status" value="1"/>
</dbReference>
<feature type="region of interest" description="Disordered" evidence="6">
    <location>
        <begin position="79"/>
        <end position="152"/>
    </location>
</feature>
<evidence type="ECO:0000256" key="6">
    <source>
        <dbReference type="SAM" id="MobiDB-lite"/>
    </source>
</evidence>
<evidence type="ECO:0000256" key="3">
    <source>
        <dbReference type="ARBA" id="ARBA00023125"/>
    </source>
</evidence>
<dbReference type="PANTHER" id="PTHR46408">
    <property type="entry name" value="BASIC LEUCINE ZIPPER 63"/>
    <property type="match status" value="1"/>
</dbReference>
<dbReference type="FunFam" id="1.20.5.170:FF:000020">
    <property type="entry name" value="BZIP transcription factor"/>
    <property type="match status" value="1"/>
</dbReference>
<dbReference type="CDD" id="cd14702">
    <property type="entry name" value="bZIP_plant_GBF1"/>
    <property type="match status" value="1"/>
</dbReference>
<evidence type="ECO:0000313" key="8">
    <source>
        <dbReference type="EMBL" id="CAD7699461.1"/>
    </source>
</evidence>
<evidence type="ECO:0000259" key="7">
    <source>
        <dbReference type="PROSITE" id="PS50217"/>
    </source>
</evidence>
<keyword evidence="5" id="KW-0539">Nucleus</keyword>
<dbReference type="SMART" id="SM00338">
    <property type="entry name" value="BRLZ"/>
    <property type="match status" value="1"/>
</dbReference>
<dbReference type="Pfam" id="PF00170">
    <property type="entry name" value="bZIP_1"/>
    <property type="match status" value="1"/>
</dbReference>
<dbReference type="Gene3D" id="1.20.5.170">
    <property type="match status" value="1"/>
</dbReference>
<dbReference type="GO" id="GO:0005634">
    <property type="term" value="C:nucleus"/>
    <property type="evidence" value="ECO:0007669"/>
    <property type="project" value="UniProtKB-SubCell"/>
</dbReference>